<organism evidence="2 3">
    <name type="scientific">Lactococcus lactis subsp. lactis</name>
    <name type="common">Streptococcus lactis</name>
    <dbReference type="NCBI Taxonomy" id="1360"/>
    <lineage>
        <taxon>Bacteria</taxon>
        <taxon>Bacillati</taxon>
        <taxon>Bacillota</taxon>
        <taxon>Bacilli</taxon>
        <taxon>Lactobacillales</taxon>
        <taxon>Streptococcaceae</taxon>
        <taxon>Lactococcus</taxon>
    </lineage>
</organism>
<dbReference type="PROSITE" id="PS50943">
    <property type="entry name" value="HTH_CROC1"/>
    <property type="match status" value="1"/>
</dbReference>
<protein>
    <submittedName>
        <fullName evidence="2">Transcription regulator</fullName>
    </submittedName>
</protein>
<accession>A0A0V8DV79</accession>
<evidence type="ECO:0000313" key="3">
    <source>
        <dbReference type="Proteomes" id="UP000053612"/>
    </source>
</evidence>
<reference evidence="3" key="1">
    <citation type="submission" date="2015-10" db="EMBL/GenBank/DDBJ databases">
        <title>Draft Genome Sequences of 11 Lactococcus lactis subspecies cremoris strains.</title>
        <authorList>
            <person name="Wels M."/>
            <person name="Backus L."/>
            <person name="Boekhorst J."/>
            <person name="Dijkstra A."/>
            <person name="Beerthuizen M."/>
            <person name="Kelly W."/>
            <person name="Siezen R."/>
            <person name="Bachmann H."/>
            <person name="Van Hijum S."/>
        </authorList>
    </citation>
    <scope>NUCLEOTIDE SEQUENCE [LARGE SCALE GENOMIC DNA]</scope>
    <source>
        <strain evidence="3">LMG9449</strain>
    </source>
</reference>
<gene>
    <name evidence="2" type="ORF">LMG9449_1686</name>
</gene>
<dbReference type="RefSeq" id="WP_058225031.1">
    <property type="nucleotide sequence ID" value="NZ_LKLS01000138.1"/>
</dbReference>
<proteinExistence type="predicted"/>
<dbReference type="AlphaFoldDB" id="A0A0V8DV79"/>
<dbReference type="InterPro" id="IPR001387">
    <property type="entry name" value="Cro/C1-type_HTH"/>
</dbReference>
<dbReference type="InterPro" id="IPR010057">
    <property type="entry name" value="Transcription_activator_Rgg_C"/>
</dbReference>
<comment type="caution">
    <text evidence="2">The sequence shown here is derived from an EMBL/GenBank/DDBJ whole genome shotgun (WGS) entry which is preliminary data.</text>
</comment>
<feature type="domain" description="HTH cro/C1-type" evidence="1">
    <location>
        <begin position="11"/>
        <end position="63"/>
    </location>
</feature>
<dbReference type="PANTHER" id="PTHR37038">
    <property type="entry name" value="TRANSCRIPTIONAL REGULATOR-RELATED"/>
    <property type="match status" value="1"/>
</dbReference>
<dbReference type="GO" id="GO:0003677">
    <property type="term" value="F:DNA binding"/>
    <property type="evidence" value="ECO:0007669"/>
    <property type="project" value="InterPro"/>
</dbReference>
<evidence type="ECO:0000259" key="1">
    <source>
        <dbReference type="PROSITE" id="PS50943"/>
    </source>
</evidence>
<dbReference type="NCBIfam" id="TIGR01716">
    <property type="entry name" value="RGG_Cterm"/>
    <property type="match status" value="1"/>
</dbReference>
<dbReference type="CDD" id="cd00093">
    <property type="entry name" value="HTH_XRE"/>
    <property type="match status" value="1"/>
</dbReference>
<dbReference type="PANTHER" id="PTHR37038:SF12">
    <property type="entry name" value="TRANSCRIPTIONAL REGULATOR"/>
    <property type="match status" value="1"/>
</dbReference>
<evidence type="ECO:0000313" key="2">
    <source>
        <dbReference type="EMBL" id="KSU17362.1"/>
    </source>
</evidence>
<dbReference type="InterPro" id="IPR053163">
    <property type="entry name" value="HTH-type_regulator_Rgg"/>
</dbReference>
<sequence length="350" mass="40016">MLKNNYGKTEKEIRNAIGLPLSAFQDSGISPAALSAFENGKSEVNFEKLKSCLNILKVPLDSFMDLAESRPIFKGYGVAFQILREQRSFEFDVFKSLGISPYIFQMFEEGKVMLPFDIIDASLQLMHVSLSDFSYIVNKGQQDHFIELFDKIEFYDSIGSAPKLEEIFEEANQYPDYRLIALSSKSHLRGLSQEEVEEVGDFLIGIDIWTNVGVSVFINTLTQLSTTMILSVVNDFIKNFELYREDIILRRNITRALVLVSMRMMDNGEDALASQIIESSRQFLFHKDCYASSLYTFALGYNLYYIGKIEEGVSKMQEILHFFDLIGDKITENELQALFQRISNNEPSLI</sequence>
<dbReference type="Gene3D" id="1.10.260.40">
    <property type="entry name" value="lambda repressor-like DNA-binding domains"/>
    <property type="match status" value="1"/>
</dbReference>
<dbReference type="PATRIC" id="fig|1360.109.peg.786"/>
<dbReference type="SUPFAM" id="SSF47413">
    <property type="entry name" value="lambda repressor-like DNA-binding domains"/>
    <property type="match status" value="1"/>
</dbReference>
<dbReference type="Proteomes" id="UP000053612">
    <property type="component" value="Unassembled WGS sequence"/>
</dbReference>
<name>A0A0V8DV79_LACLL</name>
<dbReference type="Pfam" id="PF21259">
    <property type="entry name" value="Rgg_C"/>
    <property type="match status" value="1"/>
</dbReference>
<dbReference type="Pfam" id="PF01381">
    <property type="entry name" value="HTH_3"/>
    <property type="match status" value="1"/>
</dbReference>
<dbReference type="EMBL" id="LKLS01000138">
    <property type="protein sequence ID" value="KSU17362.1"/>
    <property type="molecule type" value="Genomic_DNA"/>
</dbReference>
<dbReference type="InterPro" id="IPR010982">
    <property type="entry name" value="Lambda_DNA-bd_dom_sf"/>
</dbReference>